<reference evidence="1" key="1">
    <citation type="journal article" date="2020" name="Stud. Mycol.">
        <title>101 Dothideomycetes genomes: a test case for predicting lifestyles and emergence of pathogens.</title>
        <authorList>
            <person name="Haridas S."/>
            <person name="Albert R."/>
            <person name="Binder M."/>
            <person name="Bloem J."/>
            <person name="Labutti K."/>
            <person name="Salamov A."/>
            <person name="Andreopoulos B."/>
            <person name="Baker S."/>
            <person name="Barry K."/>
            <person name="Bills G."/>
            <person name="Bluhm B."/>
            <person name="Cannon C."/>
            <person name="Castanera R."/>
            <person name="Culley D."/>
            <person name="Daum C."/>
            <person name="Ezra D."/>
            <person name="Gonzalez J."/>
            <person name="Henrissat B."/>
            <person name="Kuo A."/>
            <person name="Liang C."/>
            <person name="Lipzen A."/>
            <person name="Lutzoni F."/>
            <person name="Magnuson J."/>
            <person name="Mondo S."/>
            <person name="Nolan M."/>
            <person name="Ohm R."/>
            <person name="Pangilinan J."/>
            <person name="Park H.-J."/>
            <person name="Ramirez L."/>
            <person name="Alfaro M."/>
            <person name="Sun H."/>
            <person name="Tritt A."/>
            <person name="Yoshinaga Y."/>
            <person name="Zwiers L.-H."/>
            <person name="Turgeon B."/>
            <person name="Goodwin S."/>
            <person name="Spatafora J."/>
            <person name="Crous P."/>
            <person name="Grigoriev I."/>
        </authorList>
    </citation>
    <scope>NUCLEOTIDE SEQUENCE</scope>
    <source>
        <strain evidence="1">CBS 109.77</strain>
    </source>
</reference>
<dbReference type="Proteomes" id="UP000799757">
    <property type="component" value="Unassembled WGS sequence"/>
</dbReference>
<evidence type="ECO:0000313" key="2">
    <source>
        <dbReference type="Proteomes" id="UP000799757"/>
    </source>
</evidence>
<protein>
    <submittedName>
        <fullName evidence="1">Uncharacterized protein</fullName>
    </submittedName>
</protein>
<accession>A0A6A6XP09</accession>
<evidence type="ECO:0000313" key="1">
    <source>
        <dbReference type="EMBL" id="KAF2797297.1"/>
    </source>
</evidence>
<dbReference type="EMBL" id="MU001809">
    <property type="protein sequence ID" value="KAF2797297.1"/>
    <property type="molecule type" value="Genomic_DNA"/>
</dbReference>
<dbReference type="OrthoDB" id="3743491at2759"/>
<sequence>SQRLGLENFTVHPVTPALPIVPIAIPLPADTYALRIPALGDDLGATPYLAALEPASASSPRRVALKTIYVPSPEAEDVDGACPEGFECTADAFSVYGDGGRKKLAYGGFEGRWSAVKDAGREGWHVYWREGVAPGPADVEIEIVAGGKGG</sequence>
<keyword evidence="2" id="KW-1185">Reference proteome</keyword>
<gene>
    <name evidence="1" type="ORF">K505DRAFT_372538</name>
</gene>
<organism evidence="1 2">
    <name type="scientific">Melanomma pulvis-pyrius CBS 109.77</name>
    <dbReference type="NCBI Taxonomy" id="1314802"/>
    <lineage>
        <taxon>Eukaryota</taxon>
        <taxon>Fungi</taxon>
        <taxon>Dikarya</taxon>
        <taxon>Ascomycota</taxon>
        <taxon>Pezizomycotina</taxon>
        <taxon>Dothideomycetes</taxon>
        <taxon>Pleosporomycetidae</taxon>
        <taxon>Pleosporales</taxon>
        <taxon>Melanommataceae</taxon>
        <taxon>Melanomma</taxon>
    </lineage>
</organism>
<dbReference type="AlphaFoldDB" id="A0A6A6XP09"/>
<proteinExistence type="predicted"/>
<name>A0A6A6XP09_9PLEO</name>
<feature type="non-terminal residue" evidence="1">
    <location>
        <position position="1"/>
    </location>
</feature>